<evidence type="ECO:0000313" key="3">
    <source>
        <dbReference type="EMBL" id="MBC3830537.1"/>
    </source>
</evidence>
<protein>
    <submittedName>
        <fullName evidence="3">Chalcone isomerase family protein</fullName>
    </submittedName>
</protein>
<evidence type="ECO:0000259" key="2">
    <source>
        <dbReference type="Pfam" id="PF16036"/>
    </source>
</evidence>
<gene>
    <name evidence="3" type="ORF">H8K33_03355</name>
</gene>
<dbReference type="RefSeq" id="WP_186889541.1">
    <property type="nucleotide sequence ID" value="NZ_JACOFU010000001.1"/>
</dbReference>
<dbReference type="Proteomes" id="UP000643610">
    <property type="component" value="Unassembled WGS sequence"/>
</dbReference>
<organism evidence="3 4">
    <name type="scientific">Undibacterium amnicola</name>
    <dbReference type="NCBI Taxonomy" id="1834038"/>
    <lineage>
        <taxon>Bacteria</taxon>
        <taxon>Pseudomonadati</taxon>
        <taxon>Pseudomonadota</taxon>
        <taxon>Betaproteobacteria</taxon>
        <taxon>Burkholderiales</taxon>
        <taxon>Oxalobacteraceae</taxon>
        <taxon>Undibacterium</taxon>
    </lineage>
</organism>
<dbReference type="GO" id="GO:0016853">
    <property type="term" value="F:isomerase activity"/>
    <property type="evidence" value="ECO:0007669"/>
    <property type="project" value="UniProtKB-KW"/>
</dbReference>
<feature type="domain" description="Chalcone isomerase" evidence="2">
    <location>
        <begin position="46"/>
        <end position="177"/>
    </location>
</feature>
<dbReference type="InterPro" id="IPR016087">
    <property type="entry name" value="Chalcone_isomerase"/>
</dbReference>
<reference evidence="3 4" key="1">
    <citation type="submission" date="2020-08" db="EMBL/GenBank/DDBJ databases">
        <title>Novel species isolated from subtropical streams in China.</title>
        <authorList>
            <person name="Lu H."/>
        </authorList>
    </citation>
    <scope>NUCLEOTIDE SEQUENCE [LARGE SCALE GENOMIC DNA]</scope>
    <source>
        <strain evidence="3 4">KCTC 52442</strain>
    </source>
</reference>
<evidence type="ECO:0000313" key="4">
    <source>
        <dbReference type="Proteomes" id="UP000643610"/>
    </source>
</evidence>
<sequence>MMRSHLQVLLFSLTFLLSVNAGAQVWKQHLPQAKMLGGGEFRWWGFSIYTARIWQQTPNKDGGLDQSASFALEITYNKSISRDRFVDSSIDEIKRLHGDKFNADKLKSWRQYMEKAFIDVKSGDQLIGVFLPGIGCRFYSQQALLAEIPDEIFANAFFSIWLDPRTKDSNLRQQLLGNNKSTAAITGSSM</sequence>
<dbReference type="Pfam" id="PF16036">
    <property type="entry name" value="Chalcone_3"/>
    <property type="match status" value="1"/>
</dbReference>
<keyword evidence="1" id="KW-0732">Signal</keyword>
<accession>A0ABR6XLY6</accession>
<name>A0ABR6XLY6_9BURK</name>
<dbReference type="EMBL" id="JACOFU010000001">
    <property type="protein sequence ID" value="MBC3830537.1"/>
    <property type="molecule type" value="Genomic_DNA"/>
</dbReference>
<feature type="signal peptide" evidence="1">
    <location>
        <begin position="1"/>
        <end position="23"/>
    </location>
</feature>
<comment type="caution">
    <text evidence="3">The sequence shown here is derived from an EMBL/GenBank/DDBJ whole genome shotgun (WGS) entry which is preliminary data.</text>
</comment>
<evidence type="ECO:0000256" key="1">
    <source>
        <dbReference type="SAM" id="SignalP"/>
    </source>
</evidence>
<keyword evidence="4" id="KW-1185">Reference proteome</keyword>
<feature type="chain" id="PRO_5045989486" evidence="1">
    <location>
        <begin position="24"/>
        <end position="190"/>
    </location>
</feature>
<proteinExistence type="predicted"/>
<keyword evidence="3" id="KW-0413">Isomerase</keyword>